<accession>A0AAV5GEP0</accession>
<organism evidence="2 3">
    <name type="scientific">Rhodotorula paludigena</name>
    <dbReference type="NCBI Taxonomy" id="86838"/>
    <lineage>
        <taxon>Eukaryota</taxon>
        <taxon>Fungi</taxon>
        <taxon>Dikarya</taxon>
        <taxon>Basidiomycota</taxon>
        <taxon>Pucciniomycotina</taxon>
        <taxon>Microbotryomycetes</taxon>
        <taxon>Sporidiobolales</taxon>
        <taxon>Sporidiobolaceae</taxon>
        <taxon>Rhodotorula</taxon>
    </lineage>
</organism>
<dbReference type="Proteomes" id="UP001342314">
    <property type="component" value="Unassembled WGS sequence"/>
</dbReference>
<feature type="region of interest" description="Disordered" evidence="1">
    <location>
        <begin position="79"/>
        <end position="146"/>
    </location>
</feature>
<name>A0AAV5GEP0_9BASI</name>
<keyword evidence="3" id="KW-1185">Reference proteome</keyword>
<evidence type="ECO:0000313" key="2">
    <source>
        <dbReference type="EMBL" id="GJN90995.1"/>
    </source>
</evidence>
<reference evidence="2 3" key="1">
    <citation type="submission" date="2021-12" db="EMBL/GenBank/DDBJ databases">
        <title>High titer production of polyol ester of fatty acids by Rhodotorula paludigena BS15 towards product separation-free biomass refinery.</title>
        <authorList>
            <person name="Mano J."/>
            <person name="Ono H."/>
            <person name="Tanaka T."/>
            <person name="Naito K."/>
            <person name="Sushida H."/>
            <person name="Ike M."/>
            <person name="Tokuyasu K."/>
            <person name="Kitaoka M."/>
        </authorList>
    </citation>
    <scope>NUCLEOTIDE SEQUENCE [LARGE SCALE GENOMIC DNA]</scope>
    <source>
        <strain evidence="2 3">BS15</strain>
    </source>
</reference>
<feature type="compositionally biased region" description="Basic and acidic residues" evidence="1">
    <location>
        <begin position="79"/>
        <end position="89"/>
    </location>
</feature>
<feature type="compositionally biased region" description="Basic and acidic residues" evidence="1">
    <location>
        <begin position="108"/>
        <end position="124"/>
    </location>
</feature>
<protein>
    <submittedName>
        <fullName evidence="2">Uncharacterized protein</fullName>
    </submittedName>
</protein>
<proteinExistence type="predicted"/>
<dbReference type="EMBL" id="BQKY01000008">
    <property type="protein sequence ID" value="GJN90995.1"/>
    <property type="molecule type" value="Genomic_DNA"/>
</dbReference>
<evidence type="ECO:0000313" key="3">
    <source>
        <dbReference type="Proteomes" id="UP001342314"/>
    </source>
</evidence>
<evidence type="ECO:0000256" key="1">
    <source>
        <dbReference type="SAM" id="MobiDB-lite"/>
    </source>
</evidence>
<dbReference type="AlphaFoldDB" id="A0AAV5GEP0"/>
<sequence>MSKKTQTVELSFVDLVWMLQPVPVGTPHALPALGTPQPWWILPAPLAQTNCPWDRAPNKETERLERMHAEAARNWKALEKAKADARDPAAVRAEQNRKKKARKLASKARKEAAAEAGEAGREGQDGDEGNDGASISPAATPAPAAPAPAAPAVAYALPPYLADETHAAFIEQYSKLHADFDDRRWQEAEVVMPEHLRKRAVWGNTYIYPREHPDDPQRGIAFNQKTLTFEYHCE</sequence>
<feature type="compositionally biased region" description="Basic residues" evidence="1">
    <location>
        <begin position="97"/>
        <end position="107"/>
    </location>
</feature>
<gene>
    <name evidence="2" type="ORF">Rhopal_004009-T1</name>
</gene>
<comment type="caution">
    <text evidence="2">The sequence shown here is derived from an EMBL/GenBank/DDBJ whole genome shotgun (WGS) entry which is preliminary data.</text>
</comment>